<evidence type="ECO:0000256" key="4">
    <source>
        <dbReference type="PIRSR" id="PIRSR000103-1"/>
    </source>
</evidence>
<dbReference type="Gene3D" id="1.10.1040.10">
    <property type="entry name" value="N-(1-d-carboxylethyl)-l-norvaline Dehydrogenase, domain 2"/>
    <property type="match status" value="1"/>
</dbReference>
<dbReference type="PIRSF" id="PIRSF000103">
    <property type="entry name" value="HIBADH"/>
    <property type="match status" value="1"/>
</dbReference>
<reference evidence="7 8" key="1">
    <citation type="submission" date="2018-05" db="EMBL/GenBank/DDBJ databases">
        <title>Rhodoferax soyangensis sp.nov., isolated from an oligotrophic freshwater lake.</title>
        <authorList>
            <person name="Park M."/>
        </authorList>
    </citation>
    <scope>NUCLEOTIDE SEQUENCE [LARGE SCALE GENOMIC DNA]</scope>
    <source>
        <strain evidence="7 8">IMCC26218</strain>
    </source>
</reference>
<sequence>MTHTRETVGFIGLGLMGHGMAKNLVDKGYALSIYARTASAATADLQQRGAVLCASAAELAAQASVVFLCVTGSRDVETLIRGPQGLKAGLQPGSVVVDCSTSDPTSTTALAAELAAVGVHLVDAPLSRTPKEAWAGTLDTMVGADLAVFKRIEPLLQTWAGRIVHVGATGTGHRMKLINNFVSLGYAALYAEALTLAQAVGITPAMFDAVIRNGRMDNLFYQTFMEYTLNGNREAHKFTLTNAFKDLRYLESMADDAGVSNPLGNAVKNSFGMAVKQGGPDTMVPMLPELVAGLSAVVLAPGTRPVE</sequence>
<evidence type="ECO:0000313" key="7">
    <source>
        <dbReference type="EMBL" id="RFO97472.1"/>
    </source>
</evidence>
<dbReference type="SUPFAM" id="SSF51735">
    <property type="entry name" value="NAD(P)-binding Rossmann-fold domains"/>
    <property type="match status" value="1"/>
</dbReference>
<dbReference type="AlphaFoldDB" id="A0A3E1REL1"/>
<comment type="similarity">
    <text evidence="1">Belongs to the HIBADH-related family.</text>
</comment>
<dbReference type="PANTHER" id="PTHR43060">
    <property type="entry name" value="3-HYDROXYISOBUTYRATE DEHYDROGENASE-LIKE 1, MITOCHONDRIAL-RELATED"/>
    <property type="match status" value="1"/>
</dbReference>
<feature type="active site" evidence="4">
    <location>
        <position position="176"/>
    </location>
</feature>
<dbReference type="GO" id="GO:0016054">
    <property type="term" value="P:organic acid catabolic process"/>
    <property type="evidence" value="ECO:0007669"/>
    <property type="project" value="UniProtKB-ARBA"/>
</dbReference>
<feature type="domain" description="3-hydroxyisobutyrate dehydrogenase-like NAD-binding" evidence="6">
    <location>
        <begin position="170"/>
        <end position="281"/>
    </location>
</feature>
<dbReference type="Pfam" id="PF03446">
    <property type="entry name" value="NAD_binding_2"/>
    <property type="match status" value="1"/>
</dbReference>
<dbReference type="Proteomes" id="UP000260665">
    <property type="component" value="Unassembled WGS sequence"/>
</dbReference>
<dbReference type="InterPro" id="IPR006115">
    <property type="entry name" value="6PGDH_NADP-bd"/>
</dbReference>
<dbReference type="Pfam" id="PF14833">
    <property type="entry name" value="NAD_binding_11"/>
    <property type="match status" value="1"/>
</dbReference>
<dbReference type="OrthoDB" id="9786703at2"/>
<keyword evidence="8" id="KW-1185">Reference proteome</keyword>
<gene>
    <name evidence="7" type="ORF">DIC66_06255</name>
</gene>
<name>A0A3E1REL1_9BURK</name>
<dbReference type="GO" id="GO:0051287">
    <property type="term" value="F:NAD binding"/>
    <property type="evidence" value="ECO:0007669"/>
    <property type="project" value="InterPro"/>
</dbReference>
<proteinExistence type="inferred from homology"/>
<comment type="caution">
    <text evidence="7">The sequence shown here is derived from an EMBL/GenBank/DDBJ whole genome shotgun (WGS) entry which is preliminary data.</text>
</comment>
<dbReference type="SUPFAM" id="SSF48179">
    <property type="entry name" value="6-phosphogluconate dehydrogenase C-terminal domain-like"/>
    <property type="match status" value="1"/>
</dbReference>
<organism evidence="7 8">
    <name type="scientific">Rhodoferax lacus</name>
    <dbReference type="NCBI Taxonomy" id="2184758"/>
    <lineage>
        <taxon>Bacteria</taxon>
        <taxon>Pseudomonadati</taxon>
        <taxon>Pseudomonadota</taxon>
        <taxon>Betaproteobacteria</taxon>
        <taxon>Burkholderiales</taxon>
        <taxon>Comamonadaceae</taxon>
        <taxon>Rhodoferax</taxon>
    </lineage>
</organism>
<dbReference type="PANTHER" id="PTHR43060:SF15">
    <property type="entry name" value="3-HYDROXYISOBUTYRATE DEHYDROGENASE-LIKE 1, MITOCHONDRIAL-RELATED"/>
    <property type="match status" value="1"/>
</dbReference>
<dbReference type="InterPro" id="IPR029154">
    <property type="entry name" value="HIBADH-like_NADP-bd"/>
</dbReference>
<dbReference type="InterPro" id="IPR013328">
    <property type="entry name" value="6PGD_dom2"/>
</dbReference>
<keyword evidence="3" id="KW-0520">NAD</keyword>
<dbReference type="InterPro" id="IPR002204">
    <property type="entry name" value="3-OH-isobutyrate_DH-rel_CS"/>
</dbReference>
<protein>
    <submittedName>
        <fullName evidence="7">NAD(P)-dependent oxidoreductase</fullName>
    </submittedName>
</protein>
<evidence type="ECO:0000256" key="1">
    <source>
        <dbReference type="ARBA" id="ARBA00009080"/>
    </source>
</evidence>
<evidence type="ECO:0000259" key="5">
    <source>
        <dbReference type="Pfam" id="PF03446"/>
    </source>
</evidence>
<dbReference type="InterPro" id="IPR036291">
    <property type="entry name" value="NAD(P)-bd_dom_sf"/>
</dbReference>
<accession>A0A3E1REL1</accession>
<dbReference type="RefSeq" id="WP_117175176.1">
    <property type="nucleotide sequence ID" value="NZ_QFZK01000003.1"/>
</dbReference>
<dbReference type="InterPro" id="IPR008927">
    <property type="entry name" value="6-PGluconate_DH-like_C_sf"/>
</dbReference>
<dbReference type="InterPro" id="IPR015815">
    <property type="entry name" value="HIBADH-related"/>
</dbReference>
<dbReference type="EMBL" id="QFZK01000003">
    <property type="protein sequence ID" value="RFO97472.1"/>
    <property type="molecule type" value="Genomic_DNA"/>
</dbReference>
<evidence type="ECO:0000313" key="8">
    <source>
        <dbReference type="Proteomes" id="UP000260665"/>
    </source>
</evidence>
<evidence type="ECO:0000259" key="6">
    <source>
        <dbReference type="Pfam" id="PF14833"/>
    </source>
</evidence>
<dbReference type="GO" id="GO:0016491">
    <property type="term" value="F:oxidoreductase activity"/>
    <property type="evidence" value="ECO:0007669"/>
    <property type="project" value="UniProtKB-KW"/>
</dbReference>
<evidence type="ECO:0000256" key="2">
    <source>
        <dbReference type="ARBA" id="ARBA00023002"/>
    </source>
</evidence>
<keyword evidence="2" id="KW-0560">Oxidoreductase</keyword>
<dbReference type="Gene3D" id="3.40.50.720">
    <property type="entry name" value="NAD(P)-binding Rossmann-like Domain"/>
    <property type="match status" value="1"/>
</dbReference>
<dbReference type="PROSITE" id="PS00895">
    <property type="entry name" value="3_HYDROXYISOBUT_DH"/>
    <property type="match status" value="1"/>
</dbReference>
<evidence type="ECO:0000256" key="3">
    <source>
        <dbReference type="ARBA" id="ARBA00023027"/>
    </source>
</evidence>
<dbReference type="GO" id="GO:0050661">
    <property type="term" value="F:NADP binding"/>
    <property type="evidence" value="ECO:0007669"/>
    <property type="project" value="InterPro"/>
</dbReference>
<feature type="domain" description="6-phosphogluconate dehydrogenase NADP-binding" evidence="5">
    <location>
        <begin position="7"/>
        <end position="167"/>
    </location>
</feature>